<comment type="caution">
    <text evidence="2">The sequence shown here is derived from an EMBL/GenBank/DDBJ whole genome shotgun (WGS) entry which is preliminary data.</text>
</comment>
<accession>A0A9W4EAN8</accession>
<dbReference type="EMBL" id="CAJSLV010000090">
    <property type="protein sequence ID" value="CAG6397590.1"/>
    <property type="molecule type" value="Genomic_DNA"/>
</dbReference>
<dbReference type="AlphaFoldDB" id="A0A9W4EAN8"/>
<feature type="transmembrane region" description="Helical" evidence="1">
    <location>
        <begin position="113"/>
        <end position="141"/>
    </location>
</feature>
<protein>
    <submittedName>
        <fullName evidence="2">Uncharacterized protein</fullName>
    </submittedName>
</protein>
<evidence type="ECO:0000256" key="1">
    <source>
        <dbReference type="SAM" id="Phobius"/>
    </source>
</evidence>
<dbReference type="Proteomes" id="UP001152519">
    <property type="component" value="Unassembled WGS sequence"/>
</dbReference>
<gene>
    <name evidence="2" type="ORF">SCOCK_580016</name>
</gene>
<name>A0A9W4EAN8_9ACTN</name>
<keyword evidence="3" id="KW-1185">Reference proteome</keyword>
<proteinExistence type="predicted"/>
<evidence type="ECO:0000313" key="2">
    <source>
        <dbReference type="EMBL" id="CAG6397590.1"/>
    </source>
</evidence>
<reference evidence="2" key="1">
    <citation type="submission" date="2021-05" db="EMBL/GenBank/DDBJ databases">
        <authorList>
            <person name="Arsene-Ploetze F."/>
        </authorList>
    </citation>
    <scope>NUCLEOTIDE SEQUENCE</scope>
    <source>
        <strain evidence="2">DSM 42138</strain>
    </source>
</reference>
<sequence>MTLTSKQENMLIEEVKQTATAIQAKNTSFGQFGLLGVLILAAVAGISKDGDGKVILLAAPPALCIILAFMMQLFGDALALGVYIETLQNKLNETLQGEGVKLAYNDIMHKRRYLSILGIQVVFLMLICSAYVASGMIAFNLESYRSWGIVFFYASTFVGFGTLILAVIDGMSSESAAQRILGGGPADAKGAFGLRRVSK</sequence>
<dbReference type="RefSeq" id="WP_251497934.1">
    <property type="nucleotide sequence ID" value="NZ_CAJSLV010000090.1"/>
</dbReference>
<feature type="transmembrane region" description="Helical" evidence="1">
    <location>
        <begin position="147"/>
        <end position="168"/>
    </location>
</feature>
<keyword evidence="1" id="KW-0472">Membrane</keyword>
<feature type="transmembrane region" description="Helical" evidence="1">
    <location>
        <begin position="29"/>
        <end position="47"/>
    </location>
</feature>
<organism evidence="2 3">
    <name type="scientific">Actinacidiphila cocklensis</name>
    <dbReference type="NCBI Taxonomy" id="887465"/>
    <lineage>
        <taxon>Bacteria</taxon>
        <taxon>Bacillati</taxon>
        <taxon>Actinomycetota</taxon>
        <taxon>Actinomycetes</taxon>
        <taxon>Kitasatosporales</taxon>
        <taxon>Streptomycetaceae</taxon>
        <taxon>Actinacidiphila</taxon>
    </lineage>
</organism>
<feature type="transmembrane region" description="Helical" evidence="1">
    <location>
        <begin position="59"/>
        <end position="84"/>
    </location>
</feature>
<keyword evidence="1" id="KW-0812">Transmembrane</keyword>
<keyword evidence="1" id="KW-1133">Transmembrane helix</keyword>
<evidence type="ECO:0000313" key="3">
    <source>
        <dbReference type="Proteomes" id="UP001152519"/>
    </source>
</evidence>